<feature type="domain" description="Transcription regulator TrmB N-terminal" evidence="1">
    <location>
        <begin position="6"/>
        <end position="70"/>
    </location>
</feature>
<dbReference type="Gene3D" id="1.10.10.10">
    <property type="entry name" value="Winged helix-like DNA-binding domain superfamily/Winged helix DNA-binding domain"/>
    <property type="match status" value="1"/>
</dbReference>
<evidence type="ECO:0000313" key="3">
    <source>
        <dbReference type="Proteomes" id="UP000595618"/>
    </source>
</evidence>
<gene>
    <name evidence="2" type="ORF">HYW89_04280</name>
</gene>
<reference evidence="2 3" key="1">
    <citation type="submission" date="2020-07" db="EMBL/GenBank/DDBJ databases">
        <title>Huge and variable diversity of episymbiotic CPR bacteria and DPANN archaea in groundwater ecosystems.</title>
        <authorList>
            <person name="He C.Y."/>
            <person name="Keren R."/>
            <person name="Whittaker M."/>
            <person name="Farag I.F."/>
            <person name="Doudna J."/>
            <person name="Cate J.H.D."/>
            <person name="Banfield J.F."/>
        </authorList>
    </citation>
    <scope>NUCLEOTIDE SEQUENCE [LARGE SCALE GENOMIC DNA]</scope>
    <source>
        <strain evidence="2">NC_groundwater_541_Ag_S-0.1um_46_50</strain>
    </source>
</reference>
<sequence>MRKILLQPLGLDKKTEALYRALLSLADAPAGHIARRAGIKRTSAYHILENLISMGLVSSYQERGVRRFVAEHPTKLKTFFERQAILAERLIPELEKELRRLPTTPHIRFFEGQDAVRSMTEEALRSKEKLIQSIGSTKKLLELIGGKYGFGERRRERGIFLNSLRFPDDEKSDSGIKLHENRILPESFNFPGYVFIFGNSVGIIPFEKPVRGMLITDRPYATMMKSIFITLWGNVAA</sequence>
<dbReference type="SUPFAM" id="SSF46785">
    <property type="entry name" value="Winged helix' DNA-binding domain"/>
    <property type="match status" value="1"/>
</dbReference>
<dbReference type="PANTHER" id="PTHR34293">
    <property type="entry name" value="HTH-TYPE TRANSCRIPTIONAL REGULATOR TRMBL2"/>
    <property type="match status" value="1"/>
</dbReference>
<dbReference type="AlphaFoldDB" id="A0A7T5UR71"/>
<accession>A0A7T5UR71</accession>
<dbReference type="InterPro" id="IPR036390">
    <property type="entry name" value="WH_DNA-bd_sf"/>
</dbReference>
<evidence type="ECO:0000259" key="1">
    <source>
        <dbReference type="Pfam" id="PF01978"/>
    </source>
</evidence>
<dbReference type="InterPro" id="IPR051797">
    <property type="entry name" value="TrmB-like"/>
</dbReference>
<evidence type="ECO:0000313" key="2">
    <source>
        <dbReference type="EMBL" id="QQG45186.1"/>
    </source>
</evidence>
<dbReference type="InterPro" id="IPR002831">
    <property type="entry name" value="Tscrpt_reg_TrmB_N"/>
</dbReference>
<dbReference type="PANTHER" id="PTHR34293:SF1">
    <property type="entry name" value="HTH-TYPE TRANSCRIPTIONAL REGULATOR TRMBL2"/>
    <property type="match status" value="1"/>
</dbReference>
<dbReference type="Proteomes" id="UP000595618">
    <property type="component" value="Chromosome"/>
</dbReference>
<name>A0A7T5UR71_9BACT</name>
<organism evidence="2 3">
    <name type="scientific">Candidatus Sungiibacteriota bacterium</name>
    <dbReference type="NCBI Taxonomy" id="2750080"/>
    <lineage>
        <taxon>Bacteria</taxon>
        <taxon>Candidatus Sungiibacteriota</taxon>
    </lineage>
</organism>
<dbReference type="EMBL" id="CP066690">
    <property type="protein sequence ID" value="QQG45186.1"/>
    <property type="molecule type" value="Genomic_DNA"/>
</dbReference>
<proteinExistence type="predicted"/>
<dbReference type="Pfam" id="PF01978">
    <property type="entry name" value="TrmB"/>
    <property type="match status" value="1"/>
</dbReference>
<dbReference type="InterPro" id="IPR036388">
    <property type="entry name" value="WH-like_DNA-bd_sf"/>
</dbReference>
<protein>
    <recommendedName>
        <fullName evidence="1">Transcription regulator TrmB N-terminal domain-containing protein</fullName>
    </recommendedName>
</protein>